<feature type="domain" description="Protein kinase" evidence="1">
    <location>
        <begin position="1"/>
        <end position="238"/>
    </location>
</feature>
<reference evidence="2 3" key="1">
    <citation type="submission" date="2018-06" db="EMBL/GenBank/DDBJ databases">
        <title>Comparative genomics reveals the genomic features of Rhizophagus irregularis, R. cerebriforme, R. diaphanum and Gigaspora rosea, and their symbiotic lifestyle signature.</title>
        <authorList>
            <person name="Morin E."/>
            <person name="San Clemente H."/>
            <person name="Chen E.C.H."/>
            <person name="De La Providencia I."/>
            <person name="Hainaut M."/>
            <person name="Kuo A."/>
            <person name="Kohler A."/>
            <person name="Murat C."/>
            <person name="Tang N."/>
            <person name="Roy S."/>
            <person name="Loubradou J."/>
            <person name="Henrissat B."/>
            <person name="Grigoriev I.V."/>
            <person name="Corradi N."/>
            <person name="Roux C."/>
            <person name="Martin F.M."/>
        </authorList>
    </citation>
    <scope>NUCLEOTIDE SEQUENCE [LARGE SCALE GENOMIC DNA]</scope>
    <source>
        <strain evidence="2 3">DAOM 227022</strain>
    </source>
</reference>
<evidence type="ECO:0000313" key="2">
    <source>
        <dbReference type="EMBL" id="RIA88227.1"/>
    </source>
</evidence>
<dbReference type="AlphaFoldDB" id="A0A397SWP7"/>
<dbReference type="Proteomes" id="UP000265703">
    <property type="component" value="Unassembled WGS sequence"/>
</dbReference>
<dbReference type="InterPro" id="IPR011009">
    <property type="entry name" value="Kinase-like_dom_sf"/>
</dbReference>
<dbReference type="OrthoDB" id="2350295at2759"/>
<proteinExistence type="predicted"/>
<dbReference type="InterPro" id="IPR000719">
    <property type="entry name" value="Prot_kinase_dom"/>
</dbReference>
<dbReference type="Gene3D" id="1.10.510.10">
    <property type="entry name" value="Transferase(Phosphotransferase) domain 1"/>
    <property type="match status" value="1"/>
</dbReference>
<dbReference type="PANTHER" id="PTHR23257">
    <property type="entry name" value="SERINE-THREONINE PROTEIN KINASE"/>
    <property type="match status" value="1"/>
</dbReference>
<dbReference type="InterPro" id="IPR050167">
    <property type="entry name" value="Ser_Thr_protein_kinase"/>
</dbReference>
<dbReference type="EMBL" id="QKYT01000274">
    <property type="protein sequence ID" value="RIA88227.1"/>
    <property type="molecule type" value="Genomic_DNA"/>
</dbReference>
<organism evidence="2 3">
    <name type="scientific">Glomus cerebriforme</name>
    <dbReference type="NCBI Taxonomy" id="658196"/>
    <lineage>
        <taxon>Eukaryota</taxon>
        <taxon>Fungi</taxon>
        <taxon>Fungi incertae sedis</taxon>
        <taxon>Mucoromycota</taxon>
        <taxon>Glomeromycotina</taxon>
        <taxon>Glomeromycetes</taxon>
        <taxon>Glomerales</taxon>
        <taxon>Glomeraceae</taxon>
        <taxon>Glomus</taxon>
    </lineage>
</organism>
<keyword evidence="2" id="KW-0808">Transferase</keyword>
<keyword evidence="2" id="KW-0418">Kinase</keyword>
<protein>
    <submittedName>
        <fullName evidence="2">Kinase-like domain-containing protein</fullName>
    </submittedName>
</protein>
<accession>A0A397SWP7</accession>
<name>A0A397SWP7_9GLOM</name>
<keyword evidence="3" id="KW-1185">Reference proteome</keyword>
<dbReference type="InterPro" id="IPR001245">
    <property type="entry name" value="Ser-Thr/Tyr_kinase_cat_dom"/>
</dbReference>
<dbReference type="PROSITE" id="PS50011">
    <property type="entry name" value="PROTEIN_KINASE_DOM"/>
    <property type="match status" value="1"/>
</dbReference>
<evidence type="ECO:0000313" key="3">
    <source>
        <dbReference type="Proteomes" id="UP000265703"/>
    </source>
</evidence>
<sequence>MKKYYHCKNRENLIGYYGISQDPKTKEYILVTQFANNLDLRTFVLTKYSNNINSLTWNEKINILKSIAELIKSLHSEKSLQGEKLFHGNLHPGNLLKNINYGMSVLEESILLDLVSCWIPPTILSSVQQQHNNYYLLYGVLPYIAPEILRGDKKSQACDIYNFGMIMWELSTLSLPYCDRAHNLDLAIEICEGVRPDPLPTTPEFYFDLMERCWDDDPSLRPNATEIIRILDMNQLYLKYSEQTMKVVEHQEYSTTKNRLTKLTKQVIKNTSFINSVGVGSLRDVMRKKFHFKKENFYKDIHPEAHYTSRIFDFSFNRLSVSSNSNNSFMAGNTSTSEDFGEGQSSLAISETGFDDVIEVFAADLPKDSKGKKKA</sequence>
<dbReference type="GO" id="GO:0007165">
    <property type="term" value="P:signal transduction"/>
    <property type="evidence" value="ECO:0007669"/>
    <property type="project" value="TreeGrafter"/>
</dbReference>
<dbReference type="Pfam" id="PF07714">
    <property type="entry name" value="PK_Tyr_Ser-Thr"/>
    <property type="match status" value="1"/>
</dbReference>
<gene>
    <name evidence="2" type="ORF">C1645_254400</name>
</gene>
<comment type="caution">
    <text evidence="2">The sequence shown here is derived from an EMBL/GenBank/DDBJ whole genome shotgun (WGS) entry which is preliminary data.</text>
</comment>
<evidence type="ECO:0000259" key="1">
    <source>
        <dbReference type="PROSITE" id="PS50011"/>
    </source>
</evidence>
<dbReference type="SUPFAM" id="SSF56112">
    <property type="entry name" value="Protein kinase-like (PK-like)"/>
    <property type="match status" value="1"/>
</dbReference>
<dbReference type="GO" id="GO:0004672">
    <property type="term" value="F:protein kinase activity"/>
    <property type="evidence" value="ECO:0007669"/>
    <property type="project" value="InterPro"/>
</dbReference>
<dbReference type="GO" id="GO:0005524">
    <property type="term" value="F:ATP binding"/>
    <property type="evidence" value="ECO:0007669"/>
    <property type="project" value="InterPro"/>
</dbReference>
<dbReference type="GO" id="GO:0005737">
    <property type="term" value="C:cytoplasm"/>
    <property type="evidence" value="ECO:0007669"/>
    <property type="project" value="TreeGrafter"/>
</dbReference>